<dbReference type="InterPro" id="IPR029063">
    <property type="entry name" value="SAM-dependent_MTases_sf"/>
</dbReference>
<name>A0ABW3CA08_SPHXN</name>
<accession>A0ABW3CA08</accession>
<feature type="domain" description="Methyltransferase type 11" evidence="1">
    <location>
        <begin position="54"/>
        <end position="149"/>
    </location>
</feature>
<dbReference type="GO" id="GO:0008168">
    <property type="term" value="F:methyltransferase activity"/>
    <property type="evidence" value="ECO:0007669"/>
    <property type="project" value="UniProtKB-KW"/>
</dbReference>
<keyword evidence="2" id="KW-0808">Transferase</keyword>
<dbReference type="Gene3D" id="3.40.50.150">
    <property type="entry name" value="Vaccinia Virus protein VP39"/>
    <property type="match status" value="1"/>
</dbReference>
<dbReference type="RefSeq" id="WP_381494477.1">
    <property type="nucleotide sequence ID" value="NZ_JBHTIK010000015.1"/>
</dbReference>
<dbReference type="GO" id="GO:0032259">
    <property type="term" value="P:methylation"/>
    <property type="evidence" value="ECO:0007669"/>
    <property type="project" value="UniProtKB-KW"/>
</dbReference>
<dbReference type="Proteomes" id="UP001597124">
    <property type="component" value="Unassembled WGS sequence"/>
</dbReference>
<comment type="caution">
    <text evidence="2">The sequence shown here is derived from an EMBL/GenBank/DDBJ whole genome shotgun (WGS) entry which is preliminary data.</text>
</comment>
<sequence>MTEAEFDVHADTYRRQHADSVRLAGEDLDYFAAYKIEHVASVLARAGQSPRTILDFGAGIGNSYTPLRQTFPDNRIVSLDVSEGSLSVCRKLHPDAETCLYDGRKLPFDDGTFDLAFTACVFHHIDASEHIGLLGEIRRVLRTGGRFFLFEHNPLNPLTRHAVRTCPFDEHAVLIAGREMMRRTSAAGFSTSRLQYQLFFPGPLAALRPLENALRWLPLGAQYSLECCR</sequence>
<keyword evidence="3" id="KW-1185">Reference proteome</keyword>
<dbReference type="InterPro" id="IPR013216">
    <property type="entry name" value="Methyltransf_11"/>
</dbReference>
<dbReference type="CDD" id="cd02440">
    <property type="entry name" value="AdoMet_MTases"/>
    <property type="match status" value="1"/>
</dbReference>
<organism evidence="2 3">
    <name type="scientific">Sphingosinicella xenopeptidilytica</name>
    <dbReference type="NCBI Taxonomy" id="364098"/>
    <lineage>
        <taxon>Bacteria</taxon>
        <taxon>Pseudomonadati</taxon>
        <taxon>Pseudomonadota</taxon>
        <taxon>Alphaproteobacteria</taxon>
        <taxon>Sphingomonadales</taxon>
        <taxon>Sphingosinicellaceae</taxon>
        <taxon>Sphingosinicella</taxon>
    </lineage>
</organism>
<keyword evidence="2" id="KW-0489">Methyltransferase</keyword>
<dbReference type="EC" id="2.1.1.-" evidence="2"/>
<evidence type="ECO:0000259" key="1">
    <source>
        <dbReference type="Pfam" id="PF08241"/>
    </source>
</evidence>
<evidence type="ECO:0000313" key="3">
    <source>
        <dbReference type="Proteomes" id="UP001597124"/>
    </source>
</evidence>
<dbReference type="EMBL" id="JBHTIK010000015">
    <property type="protein sequence ID" value="MFD0850352.1"/>
    <property type="molecule type" value="Genomic_DNA"/>
</dbReference>
<dbReference type="SUPFAM" id="SSF53335">
    <property type="entry name" value="S-adenosyl-L-methionine-dependent methyltransferases"/>
    <property type="match status" value="1"/>
</dbReference>
<proteinExistence type="predicted"/>
<reference evidence="3" key="1">
    <citation type="journal article" date="2019" name="Int. J. Syst. Evol. Microbiol.">
        <title>The Global Catalogue of Microorganisms (GCM) 10K type strain sequencing project: providing services to taxonomists for standard genome sequencing and annotation.</title>
        <authorList>
            <consortium name="The Broad Institute Genomics Platform"/>
            <consortium name="The Broad Institute Genome Sequencing Center for Infectious Disease"/>
            <person name="Wu L."/>
            <person name="Ma J."/>
        </authorList>
    </citation>
    <scope>NUCLEOTIDE SEQUENCE [LARGE SCALE GENOMIC DNA]</scope>
    <source>
        <strain evidence="3">CCUG 52537</strain>
    </source>
</reference>
<gene>
    <name evidence="2" type="ORF">ACFQ00_18600</name>
</gene>
<protein>
    <submittedName>
        <fullName evidence="2">Class I SAM-dependent methyltransferase</fullName>
        <ecNumber evidence="2">2.1.1.-</ecNumber>
    </submittedName>
</protein>
<dbReference type="Pfam" id="PF08241">
    <property type="entry name" value="Methyltransf_11"/>
    <property type="match status" value="1"/>
</dbReference>
<dbReference type="PANTHER" id="PTHR43591">
    <property type="entry name" value="METHYLTRANSFERASE"/>
    <property type="match status" value="1"/>
</dbReference>
<evidence type="ECO:0000313" key="2">
    <source>
        <dbReference type="EMBL" id="MFD0850352.1"/>
    </source>
</evidence>